<reference evidence="1" key="1">
    <citation type="submission" date="2023-11" db="EMBL/GenBank/DDBJ databases">
        <title>Gracilibacillus pellucida a moderately halophilic bacterium isolated from saline soil in Xinjiang province.</title>
        <authorList>
            <person name="Zhang Z."/>
            <person name="Tan F."/>
            <person name="Wang Y."/>
            <person name="Xia M."/>
        </authorList>
    </citation>
    <scope>NUCLEOTIDE SEQUENCE</scope>
    <source>
        <strain evidence="1">S3-1-1</strain>
    </source>
</reference>
<protein>
    <submittedName>
        <fullName evidence="1">DUF624 domain-containing protein</fullName>
    </submittedName>
</protein>
<dbReference type="EMBL" id="JAWZSR010000002">
    <property type="protein sequence ID" value="MDX8045102.1"/>
    <property type="molecule type" value="Genomic_DNA"/>
</dbReference>
<proteinExistence type="predicted"/>
<evidence type="ECO:0000313" key="2">
    <source>
        <dbReference type="Proteomes" id="UP001277972"/>
    </source>
</evidence>
<name>A0ACC6M2Y8_9BACI</name>
<accession>A0ACC6M2Y8</accession>
<dbReference type="Proteomes" id="UP001277972">
    <property type="component" value="Unassembled WGS sequence"/>
</dbReference>
<organism evidence="1 2">
    <name type="scientific">Gracilibacillus pellucidus</name>
    <dbReference type="NCBI Taxonomy" id="3095368"/>
    <lineage>
        <taxon>Bacteria</taxon>
        <taxon>Bacillati</taxon>
        <taxon>Bacillota</taxon>
        <taxon>Bacilli</taxon>
        <taxon>Bacillales</taxon>
        <taxon>Bacillaceae</taxon>
        <taxon>Gracilibacillus</taxon>
    </lineage>
</organism>
<comment type="caution">
    <text evidence="1">The sequence shown here is derived from an EMBL/GenBank/DDBJ whole genome shotgun (WGS) entry which is preliminary data.</text>
</comment>
<sequence length="205" mass="23362">MNKGVSLYITIGEWIFKILLLNIYWFIFSLLGLFIAGVFPATAALFATIRQDIKSENDIKLFRNFIHYYKQEFIKANILGYMLTIATLILLFNLQILGRLDGSIFISTLMVMTYILLAIIALVSVFIFPIYVHYQFPVLSYIKYSAIIVIGKPLQTIAMLGLIAATFYLYYLVPGFIPALGVSLLAYIIMRTAYSFFSVPEQAEQ</sequence>
<gene>
    <name evidence="1" type="ORF">SH601_03800</name>
</gene>
<keyword evidence="2" id="KW-1185">Reference proteome</keyword>
<evidence type="ECO:0000313" key="1">
    <source>
        <dbReference type="EMBL" id="MDX8045102.1"/>
    </source>
</evidence>